<dbReference type="SUPFAM" id="SSF55785">
    <property type="entry name" value="PYP-like sensor domain (PAS domain)"/>
    <property type="match status" value="1"/>
</dbReference>
<dbReference type="InterPro" id="IPR000014">
    <property type="entry name" value="PAS"/>
</dbReference>
<evidence type="ECO:0000313" key="11">
    <source>
        <dbReference type="Proteomes" id="UP001379235"/>
    </source>
</evidence>
<dbReference type="InterPro" id="IPR011495">
    <property type="entry name" value="Sig_transdc_His_kin_sub2_dim/P"/>
</dbReference>
<dbReference type="EC" id="2.7.13.3" evidence="2"/>
<keyword evidence="6 10" id="KW-0418">Kinase</keyword>
<evidence type="ECO:0000256" key="2">
    <source>
        <dbReference type="ARBA" id="ARBA00012438"/>
    </source>
</evidence>
<keyword evidence="5" id="KW-0547">Nucleotide-binding</keyword>
<dbReference type="Pfam" id="PF08448">
    <property type="entry name" value="PAS_4"/>
    <property type="match status" value="1"/>
</dbReference>
<keyword evidence="11" id="KW-1185">Reference proteome</keyword>
<dbReference type="PANTHER" id="PTHR41523:SF8">
    <property type="entry name" value="ETHYLENE RESPONSE SENSOR PROTEIN"/>
    <property type="match status" value="1"/>
</dbReference>
<gene>
    <name evidence="10" type="ORF">WG900_15675</name>
</gene>
<dbReference type="PANTHER" id="PTHR41523">
    <property type="entry name" value="TWO-COMPONENT SYSTEM SENSOR PROTEIN"/>
    <property type="match status" value="1"/>
</dbReference>
<evidence type="ECO:0000259" key="9">
    <source>
        <dbReference type="SMART" id="SM00387"/>
    </source>
</evidence>
<name>A0ABU8SBK9_9SPHN</name>
<dbReference type="Proteomes" id="UP001379235">
    <property type="component" value="Unassembled WGS sequence"/>
</dbReference>
<accession>A0ABU8SBK9</accession>
<evidence type="ECO:0000256" key="1">
    <source>
        <dbReference type="ARBA" id="ARBA00000085"/>
    </source>
</evidence>
<evidence type="ECO:0000256" key="6">
    <source>
        <dbReference type="ARBA" id="ARBA00022777"/>
    </source>
</evidence>
<comment type="catalytic activity">
    <reaction evidence="1">
        <text>ATP + protein L-histidine = ADP + protein N-phospho-L-histidine.</text>
        <dbReference type="EC" id="2.7.13.3"/>
    </reaction>
</comment>
<keyword evidence="3" id="KW-0597">Phosphoprotein</keyword>
<dbReference type="GO" id="GO:0016301">
    <property type="term" value="F:kinase activity"/>
    <property type="evidence" value="ECO:0007669"/>
    <property type="project" value="UniProtKB-KW"/>
</dbReference>
<evidence type="ECO:0000256" key="8">
    <source>
        <dbReference type="SAM" id="Coils"/>
    </source>
</evidence>
<organism evidence="10 11">
    <name type="scientific">Novosphingobium aquae</name>
    <dbReference type="NCBI Taxonomy" id="3133435"/>
    <lineage>
        <taxon>Bacteria</taxon>
        <taxon>Pseudomonadati</taxon>
        <taxon>Pseudomonadota</taxon>
        <taxon>Alphaproteobacteria</taxon>
        <taxon>Sphingomonadales</taxon>
        <taxon>Sphingomonadaceae</taxon>
        <taxon>Novosphingobium</taxon>
    </lineage>
</organism>
<dbReference type="SMART" id="SM00387">
    <property type="entry name" value="HATPase_c"/>
    <property type="match status" value="1"/>
</dbReference>
<comment type="caution">
    <text evidence="10">The sequence shown here is derived from an EMBL/GenBank/DDBJ whole genome shotgun (WGS) entry which is preliminary data.</text>
</comment>
<dbReference type="Gene3D" id="3.30.565.10">
    <property type="entry name" value="Histidine kinase-like ATPase, C-terminal domain"/>
    <property type="match status" value="1"/>
</dbReference>
<dbReference type="CDD" id="cd00130">
    <property type="entry name" value="PAS"/>
    <property type="match status" value="1"/>
</dbReference>
<evidence type="ECO:0000256" key="4">
    <source>
        <dbReference type="ARBA" id="ARBA00022679"/>
    </source>
</evidence>
<keyword evidence="7" id="KW-0067">ATP-binding</keyword>
<dbReference type="Pfam" id="PF02518">
    <property type="entry name" value="HATPase_c"/>
    <property type="match status" value="1"/>
</dbReference>
<evidence type="ECO:0000313" key="10">
    <source>
        <dbReference type="EMBL" id="MEJ6011359.1"/>
    </source>
</evidence>
<keyword evidence="8" id="KW-0175">Coiled coil</keyword>
<dbReference type="InterPro" id="IPR013656">
    <property type="entry name" value="PAS_4"/>
</dbReference>
<reference evidence="10 11" key="1">
    <citation type="submission" date="2024-03" db="EMBL/GenBank/DDBJ databases">
        <authorList>
            <person name="Jo J.-H."/>
        </authorList>
    </citation>
    <scope>NUCLEOTIDE SEQUENCE [LARGE SCALE GENOMIC DNA]</scope>
    <source>
        <strain evidence="10 11">AS3R-12</strain>
    </source>
</reference>
<feature type="domain" description="Histidine kinase/HSP90-like ATPase" evidence="9">
    <location>
        <begin position="228"/>
        <end position="346"/>
    </location>
</feature>
<dbReference type="EMBL" id="JBBHJY010000008">
    <property type="protein sequence ID" value="MEJ6011359.1"/>
    <property type="molecule type" value="Genomic_DNA"/>
</dbReference>
<evidence type="ECO:0000256" key="5">
    <source>
        <dbReference type="ARBA" id="ARBA00022741"/>
    </source>
</evidence>
<dbReference type="RefSeq" id="WP_339968516.1">
    <property type="nucleotide sequence ID" value="NZ_JBBHJY010000008.1"/>
</dbReference>
<dbReference type="InterPro" id="IPR035965">
    <property type="entry name" value="PAS-like_dom_sf"/>
</dbReference>
<dbReference type="InterPro" id="IPR003594">
    <property type="entry name" value="HATPase_dom"/>
</dbReference>
<dbReference type="SUPFAM" id="SSF55874">
    <property type="entry name" value="ATPase domain of HSP90 chaperone/DNA topoisomerase II/histidine kinase"/>
    <property type="match status" value="1"/>
</dbReference>
<dbReference type="Pfam" id="PF07568">
    <property type="entry name" value="HisKA_2"/>
    <property type="match status" value="1"/>
</dbReference>
<evidence type="ECO:0000256" key="3">
    <source>
        <dbReference type="ARBA" id="ARBA00022553"/>
    </source>
</evidence>
<dbReference type="InterPro" id="IPR036890">
    <property type="entry name" value="HATPase_C_sf"/>
</dbReference>
<keyword evidence="4" id="KW-0808">Transferase</keyword>
<dbReference type="Gene3D" id="3.30.450.20">
    <property type="entry name" value="PAS domain"/>
    <property type="match status" value="1"/>
</dbReference>
<sequence>MPLLLLDDKLVVQAASETFCRAFDLRIDAVVGQSLFALGNGEWDRPQLRSLIEATASGRAAIDAYEFVLKRGGKPDRILILNAHALDHEANAAIRLVLAVTDITAIRDSESAARALVEKNDSLIREKQVLLQELNHRVANSLQIIASILMQRVKRSQSEETRDHLRDAHHRVLSIATLQRLLASNANGDVALLPYLTDLCASIGASMIADPRKLTLNVTADASSMSPDQSVSLGLIVTELAINALKHAFPDTDQDHCHIGVAFAASTSGWVLTVSDNGCGMPDDPAKAKSGLGTGIVNALAGQLAATVAVTDNHPGTNVTVSHAGASVRESSTALGTFVSNLPVEG</sequence>
<feature type="coiled-coil region" evidence="8">
    <location>
        <begin position="106"/>
        <end position="133"/>
    </location>
</feature>
<protein>
    <recommendedName>
        <fullName evidence="2">histidine kinase</fullName>
        <ecNumber evidence="2">2.7.13.3</ecNumber>
    </recommendedName>
</protein>
<evidence type="ECO:0000256" key="7">
    <source>
        <dbReference type="ARBA" id="ARBA00022840"/>
    </source>
</evidence>
<proteinExistence type="predicted"/>